<evidence type="ECO:0000256" key="2">
    <source>
        <dbReference type="ARBA" id="ARBA00022679"/>
    </source>
</evidence>
<evidence type="ECO:0000256" key="3">
    <source>
        <dbReference type="ARBA" id="ARBA00023315"/>
    </source>
</evidence>
<dbReference type="Pfam" id="PF01553">
    <property type="entry name" value="Acyltransferase"/>
    <property type="match status" value="1"/>
</dbReference>
<keyword evidence="2 5" id="KW-0808">Transferase</keyword>
<evidence type="ECO:0000313" key="5">
    <source>
        <dbReference type="EMBL" id="CEA16101.1"/>
    </source>
</evidence>
<accession>A0A098C0Z5</accession>
<comment type="pathway">
    <text evidence="1">Lipid metabolism.</text>
</comment>
<gene>
    <name evidence="5" type="ORF">ING2E5B_1352</name>
</gene>
<dbReference type="EMBL" id="LN515532">
    <property type="protein sequence ID" value="CEA16101.1"/>
    <property type="molecule type" value="Genomic_DNA"/>
</dbReference>
<feature type="domain" description="Phospholipid/glycerol acyltransferase" evidence="4">
    <location>
        <begin position="28"/>
        <end position="140"/>
    </location>
</feature>
<dbReference type="Proteomes" id="UP000032417">
    <property type="component" value="Chromosome 1"/>
</dbReference>
<dbReference type="OrthoDB" id="9796839at2"/>
<name>A0A098C0Z5_9BACT</name>
<sequence length="180" mass="20778">MARLSKFILNKLMGWKAIDTFPEVPKCVIAVAPHTSNWDFVVGKLAYSSLGRQANFLIKAEWFVFPFNIFFRNIGGIPVNRDRNESLTTKLAREFQNRKWMHLGITPEGTRKPVKEWKKGFYFIALKANVPILLVGLDYAKKEAKALDLFYPTGDYKSDIVKIKSYFKNIKAKKPENFIP</sequence>
<dbReference type="GO" id="GO:0003841">
    <property type="term" value="F:1-acylglycerol-3-phosphate O-acyltransferase activity"/>
    <property type="evidence" value="ECO:0007669"/>
    <property type="project" value="TreeGrafter"/>
</dbReference>
<proteinExistence type="predicted"/>
<dbReference type="InterPro" id="IPR002123">
    <property type="entry name" value="Plipid/glycerol_acylTrfase"/>
</dbReference>
<dbReference type="PATRIC" id="fig|1562970.3.peg.1339"/>
<dbReference type="PANTHER" id="PTHR10434:SF9">
    <property type="entry name" value="PHOSPHOLIPID_GLYCEROL ACYLTRANSFERASE DOMAIN-CONTAINING PROTEIN"/>
    <property type="match status" value="1"/>
</dbReference>
<keyword evidence="3 5" id="KW-0012">Acyltransferase</keyword>
<keyword evidence="6" id="KW-1185">Reference proteome</keyword>
<evidence type="ECO:0000256" key="1">
    <source>
        <dbReference type="ARBA" id="ARBA00005189"/>
    </source>
</evidence>
<evidence type="ECO:0000259" key="4">
    <source>
        <dbReference type="SMART" id="SM00563"/>
    </source>
</evidence>
<dbReference type="SUPFAM" id="SSF69593">
    <property type="entry name" value="Glycerol-3-phosphate (1)-acyltransferase"/>
    <property type="match status" value="1"/>
</dbReference>
<dbReference type="STRING" id="1562970.ING2E5B_1352"/>
<dbReference type="AlphaFoldDB" id="A0A098C0Z5"/>
<dbReference type="SMART" id="SM00563">
    <property type="entry name" value="PlsC"/>
    <property type="match status" value="1"/>
</dbReference>
<organism evidence="5 6">
    <name type="scientific">Fermentimonas caenicola</name>
    <dbReference type="NCBI Taxonomy" id="1562970"/>
    <lineage>
        <taxon>Bacteria</taxon>
        <taxon>Pseudomonadati</taxon>
        <taxon>Bacteroidota</taxon>
        <taxon>Bacteroidia</taxon>
        <taxon>Bacteroidales</taxon>
        <taxon>Dysgonomonadaceae</taxon>
        <taxon>Fermentimonas</taxon>
    </lineage>
</organism>
<dbReference type="PANTHER" id="PTHR10434">
    <property type="entry name" value="1-ACYL-SN-GLYCEROL-3-PHOSPHATE ACYLTRANSFERASE"/>
    <property type="match status" value="1"/>
</dbReference>
<dbReference type="HOGENOM" id="CLU_099447_0_0_10"/>
<evidence type="ECO:0000313" key="6">
    <source>
        <dbReference type="Proteomes" id="UP000032417"/>
    </source>
</evidence>
<dbReference type="GO" id="GO:0006654">
    <property type="term" value="P:phosphatidic acid biosynthetic process"/>
    <property type="evidence" value="ECO:0007669"/>
    <property type="project" value="TreeGrafter"/>
</dbReference>
<reference evidence="5 6" key="1">
    <citation type="submission" date="2014-08" db="EMBL/GenBank/DDBJ databases">
        <authorList>
            <person name="Wibberg D."/>
        </authorList>
    </citation>
    <scope>NUCLEOTIDE SEQUENCE [LARGE SCALE GENOMIC DNA]</scope>
    <source>
        <strain evidence="6">ING2-E5B</strain>
    </source>
</reference>
<dbReference type="KEGG" id="pbt:ING2E5B_1352"/>
<protein>
    <submittedName>
        <fullName evidence="5">Acyltransferase</fullName>
    </submittedName>
</protein>